<dbReference type="InterPro" id="IPR016181">
    <property type="entry name" value="Acyl_CoA_acyltransferase"/>
</dbReference>
<dbReference type="EMBL" id="JBFAKC010000004">
    <property type="protein sequence ID" value="MEV0708214.1"/>
    <property type="molecule type" value="Genomic_DNA"/>
</dbReference>
<dbReference type="Proteomes" id="UP001551695">
    <property type="component" value="Unassembled WGS sequence"/>
</dbReference>
<evidence type="ECO:0000256" key="2">
    <source>
        <dbReference type="ARBA" id="ARBA00023315"/>
    </source>
</evidence>
<dbReference type="InterPro" id="IPR051531">
    <property type="entry name" value="N-acetyltransferase"/>
</dbReference>
<evidence type="ECO:0000259" key="4">
    <source>
        <dbReference type="PROSITE" id="PS51186"/>
    </source>
</evidence>
<dbReference type="PANTHER" id="PTHR43792">
    <property type="entry name" value="GNAT FAMILY, PUTATIVE (AFU_ORTHOLOGUE AFUA_3G00765)-RELATED-RELATED"/>
    <property type="match status" value="1"/>
</dbReference>
<keyword evidence="2" id="KW-0012">Acyltransferase</keyword>
<dbReference type="SUPFAM" id="SSF55729">
    <property type="entry name" value="Acyl-CoA N-acyltransferases (Nat)"/>
    <property type="match status" value="1"/>
</dbReference>
<sequence length="200" mass="22353">MAFRYPDDVPVLASGEVTLRAHQQDDLDAIVEQARDVDMVRYTTVPRPYGRDDAHDFLQRAAREWENGTPTSRRGWVITKSAAGECPRFCGTVDYRPTGVGTATIGFGLHPAARGEGLMGRAVSLVLDHAFAHDDIEVMHWQAVVGNWASRKTVWKLGFRLEGTVRKLLVQPGSAHDGWIASLHRDDPRRPCEPWPVETQ</sequence>
<comment type="caution">
    <text evidence="5">The sequence shown here is derived from an EMBL/GenBank/DDBJ whole genome shotgun (WGS) entry which is preliminary data.</text>
</comment>
<name>A0ABV3FS22_9NOCA</name>
<evidence type="ECO:0000256" key="1">
    <source>
        <dbReference type="ARBA" id="ARBA00022679"/>
    </source>
</evidence>
<evidence type="ECO:0000313" key="6">
    <source>
        <dbReference type="Proteomes" id="UP001551695"/>
    </source>
</evidence>
<dbReference type="Gene3D" id="3.40.630.30">
    <property type="match status" value="1"/>
</dbReference>
<dbReference type="EC" id="2.-.-.-" evidence="5"/>
<feature type="domain" description="N-acetyltransferase" evidence="4">
    <location>
        <begin position="17"/>
        <end position="186"/>
    </location>
</feature>
<gene>
    <name evidence="5" type="ORF">AB0I48_11660</name>
</gene>
<dbReference type="PANTHER" id="PTHR43792:SF8">
    <property type="entry name" value="[RIBOSOMAL PROTEIN US5]-ALANINE N-ACETYLTRANSFERASE"/>
    <property type="match status" value="1"/>
</dbReference>
<dbReference type="RefSeq" id="WP_355090453.1">
    <property type="nucleotide sequence ID" value="NZ_JBEXKW010000098.1"/>
</dbReference>
<evidence type="ECO:0000256" key="3">
    <source>
        <dbReference type="ARBA" id="ARBA00038502"/>
    </source>
</evidence>
<accession>A0ABV3FS22</accession>
<protein>
    <submittedName>
        <fullName evidence="5">GNAT family protein</fullName>
        <ecNumber evidence="5">2.-.-.-</ecNumber>
    </submittedName>
</protein>
<dbReference type="PROSITE" id="PS51186">
    <property type="entry name" value="GNAT"/>
    <property type="match status" value="1"/>
</dbReference>
<organism evidence="5 6">
    <name type="scientific">Nocardia aurea</name>
    <dbReference type="NCBI Taxonomy" id="2144174"/>
    <lineage>
        <taxon>Bacteria</taxon>
        <taxon>Bacillati</taxon>
        <taxon>Actinomycetota</taxon>
        <taxon>Actinomycetes</taxon>
        <taxon>Mycobacteriales</taxon>
        <taxon>Nocardiaceae</taxon>
        <taxon>Nocardia</taxon>
    </lineage>
</organism>
<dbReference type="InterPro" id="IPR000182">
    <property type="entry name" value="GNAT_dom"/>
</dbReference>
<evidence type="ECO:0000313" key="5">
    <source>
        <dbReference type="EMBL" id="MEV0708214.1"/>
    </source>
</evidence>
<keyword evidence="6" id="KW-1185">Reference proteome</keyword>
<reference evidence="5 6" key="1">
    <citation type="submission" date="2024-06" db="EMBL/GenBank/DDBJ databases">
        <title>The Natural Products Discovery Center: Release of the First 8490 Sequenced Strains for Exploring Actinobacteria Biosynthetic Diversity.</title>
        <authorList>
            <person name="Kalkreuter E."/>
            <person name="Kautsar S.A."/>
            <person name="Yang D."/>
            <person name="Bader C.D."/>
            <person name="Teijaro C.N."/>
            <person name="Fluegel L."/>
            <person name="Davis C.M."/>
            <person name="Simpson J.R."/>
            <person name="Lauterbach L."/>
            <person name="Steele A.D."/>
            <person name="Gui C."/>
            <person name="Meng S."/>
            <person name="Li G."/>
            <person name="Viehrig K."/>
            <person name="Ye F."/>
            <person name="Su P."/>
            <person name="Kiefer A.F."/>
            <person name="Nichols A."/>
            <person name="Cepeda A.J."/>
            <person name="Yan W."/>
            <person name="Fan B."/>
            <person name="Jiang Y."/>
            <person name="Adhikari A."/>
            <person name="Zheng C.-J."/>
            <person name="Schuster L."/>
            <person name="Cowan T.M."/>
            <person name="Smanski M.J."/>
            <person name="Chevrette M.G."/>
            <person name="De Carvalho L.P.S."/>
            <person name="Shen B."/>
        </authorList>
    </citation>
    <scope>NUCLEOTIDE SEQUENCE [LARGE SCALE GENOMIC DNA]</scope>
    <source>
        <strain evidence="5 6">NPDC050403</strain>
    </source>
</reference>
<dbReference type="GO" id="GO:0016740">
    <property type="term" value="F:transferase activity"/>
    <property type="evidence" value="ECO:0007669"/>
    <property type="project" value="UniProtKB-KW"/>
</dbReference>
<comment type="similarity">
    <text evidence="3">Belongs to the acetyltransferase family. RimJ subfamily.</text>
</comment>
<proteinExistence type="inferred from homology"/>
<keyword evidence="1 5" id="KW-0808">Transferase</keyword>
<dbReference type="Pfam" id="PF13302">
    <property type="entry name" value="Acetyltransf_3"/>
    <property type="match status" value="1"/>
</dbReference>